<dbReference type="EMBL" id="CAJOBD010027899">
    <property type="protein sequence ID" value="CAF4273485.1"/>
    <property type="molecule type" value="Genomic_DNA"/>
</dbReference>
<dbReference type="Proteomes" id="UP000663836">
    <property type="component" value="Unassembled WGS sequence"/>
</dbReference>
<dbReference type="Proteomes" id="UP000663864">
    <property type="component" value="Unassembled WGS sequence"/>
</dbReference>
<dbReference type="EMBL" id="CAJNOT010011174">
    <property type="protein sequence ID" value="CAF1533240.1"/>
    <property type="molecule type" value="Genomic_DNA"/>
</dbReference>
<comment type="caution">
    <text evidence="2">The sequence shown here is derived from an EMBL/GenBank/DDBJ whole genome shotgun (WGS) entry which is preliminary data.</text>
</comment>
<feature type="non-terminal residue" evidence="2">
    <location>
        <position position="1"/>
    </location>
</feature>
<feature type="region of interest" description="Disordered" evidence="1">
    <location>
        <begin position="1"/>
        <end position="24"/>
    </location>
</feature>
<evidence type="ECO:0000313" key="3">
    <source>
        <dbReference type="EMBL" id="CAF4273485.1"/>
    </source>
</evidence>
<gene>
    <name evidence="3" type="ORF">JBS370_LOCUS39519</name>
    <name evidence="2" type="ORF">ZHD862_LOCUS38814</name>
</gene>
<protein>
    <submittedName>
        <fullName evidence="2">Uncharacterized protein</fullName>
    </submittedName>
</protein>
<dbReference type="AlphaFoldDB" id="A0A815VAA0"/>
<sequence>ISVSPPRRRLRRNHKQSTENSHDAETLSKCMNIRFFIQISTEFPIGKCR</sequence>
<evidence type="ECO:0000313" key="2">
    <source>
        <dbReference type="EMBL" id="CAF1533240.1"/>
    </source>
</evidence>
<accession>A0A815VAA0</accession>
<proteinExistence type="predicted"/>
<evidence type="ECO:0000313" key="4">
    <source>
        <dbReference type="Proteomes" id="UP000663864"/>
    </source>
</evidence>
<name>A0A815VAA0_9BILA</name>
<reference evidence="2" key="1">
    <citation type="submission" date="2021-02" db="EMBL/GenBank/DDBJ databases">
        <authorList>
            <person name="Nowell W R."/>
        </authorList>
    </citation>
    <scope>NUCLEOTIDE SEQUENCE</scope>
</reference>
<organism evidence="2 4">
    <name type="scientific">Rotaria sordida</name>
    <dbReference type="NCBI Taxonomy" id="392033"/>
    <lineage>
        <taxon>Eukaryota</taxon>
        <taxon>Metazoa</taxon>
        <taxon>Spiralia</taxon>
        <taxon>Gnathifera</taxon>
        <taxon>Rotifera</taxon>
        <taxon>Eurotatoria</taxon>
        <taxon>Bdelloidea</taxon>
        <taxon>Philodinida</taxon>
        <taxon>Philodinidae</taxon>
        <taxon>Rotaria</taxon>
    </lineage>
</organism>
<feature type="compositionally biased region" description="Basic residues" evidence="1">
    <location>
        <begin position="1"/>
        <end position="15"/>
    </location>
</feature>
<evidence type="ECO:0000256" key="1">
    <source>
        <dbReference type="SAM" id="MobiDB-lite"/>
    </source>
</evidence>